<evidence type="ECO:0000313" key="3">
    <source>
        <dbReference type="EMBL" id="WOC12766.1"/>
    </source>
</evidence>
<keyword evidence="2" id="KW-1133">Transmembrane helix</keyword>
<evidence type="ECO:0000256" key="2">
    <source>
        <dbReference type="SAM" id="Phobius"/>
    </source>
</evidence>
<gene>
    <name evidence="3" type="ORF">MP11Mi_18570</name>
</gene>
<proteinExistence type="predicted"/>
<organism evidence="3">
    <name type="scientific">Gordonia sp. MP11Mi</name>
    <dbReference type="NCBI Taxonomy" id="3022769"/>
    <lineage>
        <taxon>Bacteria</taxon>
        <taxon>Bacillati</taxon>
        <taxon>Actinomycetota</taxon>
        <taxon>Actinomycetes</taxon>
        <taxon>Mycobacteriales</taxon>
        <taxon>Gordoniaceae</taxon>
        <taxon>Gordonia</taxon>
    </lineage>
</organism>
<keyword evidence="2" id="KW-0472">Membrane</keyword>
<sequence>MHGGTLPEVPHYGSDLYGSQQQNRDQYTGQQYPAGSYPPSGQCPSGQYPYGSQYPTSGPPRDSNVARGIVIGLAIACVLALVVAAVVIWVKVAGKDDPADAPVADQQAVSVPATETQETATVVTDPEGDAQTELTSVSQTDTADVRAQYDNRWVAQVSAKWPGVFAEGQTWDNRSILAEYQGMKARYPNVKLLRSSDWPVFSSPNWWILVSAQPFANPEQALSWCASQSLDKDHCFAKLISSTRGPEGSTRYQK</sequence>
<dbReference type="AlphaFoldDB" id="A0AA97CXD3"/>
<reference evidence="3" key="1">
    <citation type="submission" date="2023-06" db="EMBL/GenBank/DDBJ databases">
        <title>Gordonia sp. nov. and Pseudochrobactrum sp. nov., two species isolated from the burying beetle Nicrophorus vespilloides.</title>
        <authorList>
            <person name="Poehlein A."/>
            <person name="Guzman J."/>
            <person name="Daniel R."/>
            <person name="Vilcinskas A."/>
        </authorList>
    </citation>
    <scope>NUCLEOTIDE SEQUENCE</scope>
    <source>
        <strain evidence="3">MP11Mi</strain>
    </source>
</reference>
<keyword evidence="2" id="KW-0812">Transmembrane</keyword>
<evidence type="ECO:0000256" key="1">
    <source>
        <dbReference type="SAM" id="MobiDB-lite"/>
    </source>
</evidence>
<name>A0AA97CXD3_9ACTN</name>
<protein>
    <submittedName>
        <fullName evidence="3">Uncharacterized protein</fullName>
    </submittedName>
</protein>
<feature type="compositionally biased region" description="Polar residues" evidence="1">
    <location>
        <begin position="17"/>
        <end position="33"/>
    </location>
</feature>
<feature type="region of interest" description="Disordered" evidence="1">
    <location>
        <begin position="1"/>
        <end position="60"/>
    </location>
</feature>
<feature type="transmembrane region" description="Helical" evidence="2">
    <location>
        <begin position="69"/>
        <end position="90"/>
    </location>
</feature>
<dbReference type="EMBL" id="CP128986">
    <property type="protein sequence ID" value="WOC12766.1"/>
    <property type="molecule type" value="Genomic_DNA"/>
</dbReference>
<accession>A0AA97CXD3</accession>